<evidence type="ECO:0000313" key="2">
    <source>
        <dbReference type="Proteomes" id="UP001140949"/>
    </source>
</evidence>
<dbReference type="AlphaFoldDB" id="A0AAX6G1M7"/>
<gene>
    <name evidence="1" type="ORF">M6B38_388415</name>
</gene>
<reference evidence="1" key="1">
    <citation type="journal article" date="2023" name="GigaByte">
        <title>Genome assembly of the bearded iris, Iris pallida Lam.</title>
        <authorList>
            <person name="Bruccoleri R.E."/>
            <person name="Oakeley E.J."/>
            <person name="Faust A.M.E."/>
            <person name="Altorfer M."/>
            <person name="Dessus-Babus S."/>
            <person name="Burckhardt D."/>
            <person name="Oertli M."/>
            <person name="Naumann U."/>
            <person name="Petersen F."/>
            <person name="Wong J."/>
        </authorList>
    </citation>
    <scope>NUCLEOTIDE SEQUENCE</scope>
    <source>
        <strain evidence="1">GSM-AAB239-AS_SAM_17_03QT</strain>
    </source>
</reference>
<name>A0AAX6G1M7_IRIPA</name>
<organism evidence="1 2">
    <name type="scientific">Iris pallida</name>
    <name type="common">Sweet iris</name>
    <dbReference type="NCBI Taxonomy" id="29817"/>
    <lineage>
        <taxon>Eukaryota</taxon>
        <taxon>Viridiplantae</taxon>
        <taxon>Streptophyta</taxon>
        <taxon>Embryophyta</taxon>
        <taxon>Tracheophyta</taxon>
        <taxon>Spermatophyta</taxon>
        <taxon>Magnoliopsida</taxon>
        <taxon>Liliopsida</taxon>
        <taxon>Asparagales</taxon>
        <taxon>Iridaceae</taxon>
        <taxon>Iridoideae</taxon>
        <taxon>Irideae</taxon>
        <taxon>Iris</taxon>
    </lineage>
</organism>
<proteinExistence type="predicted"/>
<keyword evidence="2" id="KW-1185">Reference proteome</keyword>
<sequence length="57" mass="6093">MDDGVFVRAVCGESRTYSSNEGVHVYTCSMVVGPTHPICSMIYGSTGATHLDQLAKI</sequence>
<accession>A0AAX6G1M7</accession>
<dbReference type="EMBL" id="JANAVB010024167">
    <property type="protein sequence ID" value="KAJ6822530.1"/>
    <property type="molecule type" value="Genomic_DNA"/>
</dbReference>
<comment type="caution">
    <text evidence="1">The sequence shown here is derived from an EMBL/GenBank/DDBJ whole genome shotgun (WGS) entry which is preliminary data.</text>
</comment>
<protein>
    <submittedName>
        <fullName evidence="1">NADH dehydrogenase subunit 2 (Mitochondrion)</fullName>
    </submittedName>
</protein>
<reference evidence="1" key="2">
    <citation type="submission" date="2023-04" db="EMBL/GenBank/DDBJ databases">
        <authorList>
            <person name="Bruccoleri R.E."/>
            <person name="Oakeley E.J."/>
            <person name="Faust A.-M."/>
            <person name="Dessus-Babus S."/>
            <person name="Altorfer M."/>
            <person name="Burckhardt D."/>
            <person name="Oertli M."/>
            <person name="Naumann U."/>
            <person name="Petersen F."/>
            <person name="Wong J."/>
        </authorList>
    </citation>
    <scope>NUCLEOTIDE SEQUENCE</scope>
    <source>
        <strain evidence="1">GSM-AAB239-AS_SAM_17_03QT</strain>
        <tissue evidence="1">Leaf</tissue>
    </source>
</reference>
<dbReference type="Proteomes" id="UP001140949">
    <property type="component" value="Unassembled WGS sequence"/>
</dbReference>
<evidence type="ECO:0000313" key="1">
    <source>
        <dbReference type="EMBL" id="KAJ6822530.1"/>
    </source>
</evidence>